<evidence type="ECO:0000313" key="1">
    <source>
        <dbReference type="EMBL" id="OWK10481.1"/>
    </source>
</evidence>
<evidence type="ECO:0000313" key="2">
    <source>
        <dbReference type="Proteomes" id="UP000242450"/>
    </source>
</evidence>
<dbReference type="Gene3D" id="2.130.10.10">
    <property type="entry name" value="YVTN repeat-like/Quinoprotein amine dehydrogenase"/>
    <property type="match status" value="1"/>
</dbReference>
<gene>
    <name evidence="1" type="ORF">Celaphus_00005247</name>
</gene>
<dbReference type="AlphaFoldDB" id="A0A212CWX1"/>
<proteinExistence type="predicted"/>
<accession>A0A212CWX1</accession>
<sequence>MIFTRPDSRFSSTGPFTTKNDHSGCLCGSGSDKGTVGPEFARCLLSRSLQTQISGKNSILGRGLIDSNEESSHSLKEGKHLSTLDGGDIMSARCFSPNCYRLCCHRPSIQIWDLEGKVIVGRQFTQKLSKASSKGSWHFQFWVLLKEMRVSGDFRLTAIHAPGEEAGHPDLKSLRGPSL</sequence>
<keyword evidence="2" id="KW-1185">Reference proteome</keyword>
<protein>
    <submittedName>
        <fullName evidence="1">Uncharacterized protein</fullName>
    </submittedName>
</protein>
<dbReference type="InterPro" id="IPR015943">
    <property type="entry name" value="WD40/YVTN_repeat-like_dom_sf"/>
</dbReference>
<dbReference type="Proteomes" id="UP000242450">
    <property type="component" value="Chromosome 11"/>
</dbReference>
<dbReference type="OrthoDB" id="7875889at2759"/>
<name>A0A212CWX1_CEREH</name>
<comment type="caution">
    <text evidence="1">The sequence shown here is derived from an EMBL/GenBank/DDBJ whole genome shotgun (WGS) entry which is preliminary data.</text>
</comment>
<reference evidence="1 2" key="1">
    <citation type="journal article" date="2018" name="Mol. Genet. Genomics">
        <title>The red deer Cervus elaphus genome CerEla1.0: sequencing, annotating, genes, and chromosomes.</title>
        <authorList>
            <person name="Bana N.A."/>
            <person name="Nyiri A."/>
            <person name="Nagy J."/>
            <person name="Frank K."/>
            <person name="Nagy T."/>
            <person name="Steger V."/>
            <person name="Schiller M."/>
            <person name="Lakatos P."/>
            <person name="Sugar L."/>
            <person name="Horn P."/>
            <person name="Barta E."/>
            <person name="Orosz L."/>
        </authorList>
    </citation>
    <scope>NUCLEOTIDE SEQUENCE [LARGE SCALE GENOMIC DNA]</scope>
    <source>
        <strain evidence="1">Hungarian</strain>
    </source>
</reference>
<organism evidence="1 2">
    <name type="scientific">Cervus elaphus hippelaphus</name>
    <name type="common">European red deer</name>
    <dbReference type="NCBI Taxonomy" id="46360"/>
    <lineage>
        <taxon>Eukaryota</taxon>
        <taxon>Metazoa</taxon>
        <taxon>Chordata</taxon>
        <taxon>Craniata</taxon>
        <taxon>Vertebrata</taxon>
        <taxon>Euteleostomi</taxon>
        <taxon>Mammalia</taxon>
        <taxon>Eutheria</taxon>
        <taxon>Laurasiatheria</taxon>
        <taxon>Artiodactyla</taxon>
        <taxon>Ruminantia</taxon>
        <taxon>Pecora</taxon>
        <taxon>Cervidae</taxon>
        <taxon>Cervinae</taxon>
        <taxon>Cervus</taxon>
    </lineage>
</organism>
<dbReference type="EMBL" id="MKHE01000011">
    <property type="protein sequence ID" value="OWK10481.1"/>
    <property type="molecule type" value="Genomic_DNA"/>
</dbReference>